<dbReference type="Proteomes" id="UP000007844">
    <property type="component" value="Chromosome"/>
</dbReference>
<dbReference type="HOGENOM" id="CLU_005170_0_0_7"/>
<evidence type="ECO:0000313" key="7">
    <source>
        <dbReference type="Proteomes" id="UP000007844"/>
    </source>
</evidence>
<feature type="transmembrane region" description="Helical" evidence="5">
    <location>
        <begin position="12"/>
        <end position="28"/>
    </location>
</feature>
<evidence type="ECO:0000256" key="2">
    <source>
        <dbReference type="ARBA" id="ARBA00022692"/>
    </source>
</evidence>
<feature type="transmembrane region" description="Helical" evidence="5">
    <location>
        <begin position="58"/>
        <end position="76"/>
    </location>
</feature>
<organism evidence="6 7">
    <name type="scientific">Desulfocurvibacter africanus subsp. africanus str. Walvis Bay</name>
    <dbReference type="NCBI Taxonomy" id="690850"/>
    <lineage>
        <taxon>Bacteria</taxon>
        <taxon>Pseudomonadati</taxon>
        <taxon>Thermodesulfobacteriota</taxon>
        <taxon>Desulfovibrionia</taxon>
        <taxon>Desulfovibrionales</taxon>
        <taxon>Desulfovibrionaceae</taxon>
        <taxon>Desulfocurvibacter</taxon>
    </lineage>
</organism>
<dbReference type="eggNOG" id="COG0471">
    <property type="taxonomic scope" value="Bacteria"/>
</dbReference>
<keyword evidence="7" id="KW-1185">Reference proteome</keyword>
<feature type="transmembrane region" description="Helical" evidence="5">
    <location>
        <begin position="344"/>
        <end position="361"/>
    </location>
</feature>
<accession>F3Z1J7</accession>
<dbReference type="AlphaFoldDB" id="F3Z1J7"/>
<feature type="transmembrane region" description="Helical" evidence="5">
    <location>
        <begin position="121"/>
        <end position="139"/>
    </location>
</feature>
<gene>
    <name evidence="6" type="ORF">Desaf_1692</name>
</gene>
<evidence type="ECO:0000256" key="5">
    <source>
        <dbReference type="SAM" id="Phobius"/>
    </source>
</evidence>
<dbReference type="GO" id="GO:0005886">
    <property type="term" value="C:plasma membrane"/>
    <property type="evidence" value="ECO:0007669"/>
    <property type="project" value="TreeGrafter"/>
</dbReference>
<keyword evidence="4 5" id="KW-0472">Membrane</keyword>
<dbReference type="RefSeq" id="WP_014259791.1">
    <property type="nucleotide sequence ID" value="NC_016629.1"/>
</dbReference>
<feature type="transmembrane region" description="Helical" evidence="5">
    <location>
        <begin position="407"/>
        <end position="432"/>
    </location>
</feature>
<dbReference type="GO" id="GO:1905039">
    <property type="term" value="P:carboxylic acid transmembrane transport"/>
    <property type="evidence" value="ECO:0007669"/>
    <property type="project" value="UniProtKB-ARBA"/>
</dbReference>
<dbReference type="CDD" id="cd01115">
    <property type="entry name" value="SLC13_permease"/>
    <property type="match status" value="1"/>
</dbReference>
<reference evidence="6 7" key="1">
    <citation type="journal article" date="2011" name="J. Bacteriol.">
        <title>Genome sequence of the mercury-methylating and pleomorphic Desulfovibrio africanus Strain Walvis Bay.</title>
        <authorList>
            <person name="Brown S.D."/>
            <person name="Wall J.D."/>
            <person name="Kucken A.M."/>
            <person name="Gilmour C.C."/>
            <person name="Podar M."/>
            <person name="Brandt C.C."/>
            <person name="Teshima H."/>
            <person name="Detter J.C."/>
            <person name="Han C.S."/>
            <person name="Land M.L."/>
            <person name="Lucas S."/>
            <person name="Han J."/>
            <person name="Pennacchio L."/>
            <person name="Nolan M."/>
            <person name="Pitluck S."/>
            <person name="Woyke T."/>
            <person name="Goodwin L."/>
            <person name="Palumbo A.V."/>
            <person name="Elias D.A."/>
        </authorList>
    </citation>
    <scope>NUCLEOTIDE SEQUENCE [LARGE SCALE GENOMIC DNA]</scope>
    <source>
        <strain evidence="6 7">Walvis Bay</strain>
    </source>
</reference>
<protein>
    <submittedName>
        <fullName evidence="6">Anion transporter</fullName>
    </submittedName>
</protein>
<proteinExistence type="predicted"/>
<keyword evidence="3 5" id="KW-1133">Transmembrane helix</keyword>
<dbReference type="PANTHER" id="PTHR10283">
    <property type="entry name" value="SOLUTE CARRIER FAMILY 13 MEMBER"/>
    <property type="match status" value="1"/>
</dbReference>
<feature type="transmembrane region" description="Helical" evidence="5">
    <location>
        <begin position="466"/>
        <end position="488"/>
    </location>
</feature>
<feature type="transmembrane region" description="Helical" evidence="5">
    <location>
        <begin position="82"/>
        <end position="100"/>
    </location>
</feature>
<feature type="transmembrane region" description="Helical" evidence="5">
    <location>
        <begin position="280"/>
        <end position="298"/>
    </location>
</feature>
<dbReference type="GO" id="GO:0008514">
    <property type="term" value="F:organic anion transmembrane transporter activity"/>
    <property type="evidence" value="ECO:0007669"/>
    <property type="project" value="UniProtKB-ARBA"/>
</dbReference>
<evidence type="ECO:0000256" key="4">
    <source>
        <dbReference type="ARBA" id="ARBA00023136"/>
    </source>
</evidence>
<feature type="transmembrane region" description="Helical" evidence="5">
    <location>
        <begin position="373"/>
        <end position="395"/>
    </location>
</feature>
<feature type="transmembrane region" description="Helical" evidence="5">
    <location>
        <begin position="226"/>
        <end position="245"/>
    </location>
</feature>
<feature type="transmembrane region" description="Helical" evidence="5">
    <location>
        <begin position="304"/>
        <end position="323"/>
    </location>
</feature>
<name>F3Z1J7_DESAF</name>
<dbReference type="Pfam" id="PF00939">
    <property type="entry name" value="Na_sulph_symp"/>
    <property type="match status" value="1"/>
</dbReference>
<evidence type="ECO:0000256" key="1">
    <source>
        <dbReference type="ARBA" id="ARBA00004141"/>
    </source>
</evidence>
<dbReference type="EMBL" id="CP003221">
    <property type="protein sequence ID" value="EGJ50028.1"/>
    <property type="molecule type" value="Genomic_DNA"/>
</dbReference>
<evidence type="ECO:0000256" key="3">
    <source>
        <dbReference type="ARBA" id="ARBA00022989"/>
    </source>
</evidence>
<dbReference type="PANTHER" id="PTHR10283:SF82">
    <property type="entry name" value="SOLUTE CARRIER FAMILY 13 MEMBER 2"/>
    <property type="match status" value="1"/>
</dbReference>
<dbReference type="KEGG" id="daf:Desaf_1692"/>
<sequence>MKESSQGRRIGFILGPILFIAMLLLPVPEGMKPEAWKVAAITVLMAVWWITEAIPIPATSLLPIVLFPALGIMKSAQATIPYADHLIFLFMGGFFIAVTMERWNLHRRIAIHTIRLVGTSPSRMTLGFMLATGFLSMWISNTATAMMMVPIGLAVVMQATGLNSDQMRERVGGSSGEINFGKGLMLGIAYAASIGGVATIIGTPPNVIMVGMIAKLYGQTISFAEWMMYGVPLSAIMLGITWFLLTKVLFKTGNLELGGGAAIIEKELRDLGPMKKEEKYIVYVGLVVSLMWIFQALIVKYLGFKMIADATIGILGALAMFAIPSDFKKGEFLLNWKTAVKIPWDVILLFGGGLAIANGFAKTDLAVWIAQQLTLLDGLSMLSFVAIVVTMTIFLTEVTSNTATATLLIPIMGASAVALGVHPYATIVGAVVAASYAFMLPVATPPNAVIFGTGCVTIPQMAKAGVWLNIIGIILITGFTAYIMPALWGVELNTLPEWANVTATSVP</sequence>
<comment type="subcellular location">
    <subcellularLocation>
        <location evidence="1">Membrane</location>
        <topology evidence="1">Multi-pass membrane protein</topology>
    </subcellularLocation>
</comment>
<dbReference type="STRING" id="690850.Desaf_1692"/>
<dbReference type="NCBIfam" id="TIGR00785">
    <property type="entry name" value="dass"/>
    <property type="match status" value="1"/>
</dbReference>
<keyword evidence="2 5" id="KW-0812">Transmembrane</keyword>
<evidence type="ECO:0000313" key="6">
    <source>
        <dbReference type="EMBL" id="EGJ50028.1"/>
    </source>
</evidence>
<feature type="transmembrane region" description="Helical" evidence="5">
    <location>
        <begin position="184"/>
        <end position="214"/>
    </location>
</feature>
<dbReference type="InterPro" id="IPR001898">
    <property type="entry name" value="SLC13A/DASS"/>
</dbReference>